<accession>A0A495PSP7</accession>
<sequence length="863" mass="98471">MIHKQFPLNNYFIISKSTLKVYFVFLTLIFLGNINCSAQEYDEFPVELRVSKLGVTEMPVAIKNQEAYIAVADFLDFLDLKNVVGNNPAEITGFIINPEDSFEFDIPKQKIIYKGENYIIKPTDYILTATTFYLRSSFFGEIFGLYAKFNYRDLSINLETDIELPKVKELRLLNIRQNLNELRGFVTPDTLIERKYPFFRAGMADWSVVTTQQTNGTNDNRFNLGLGTIIAGGETNVLLNYSTRVPFTAKNQFYQWKYVNNNSKLFKQVTAGKIFSRATSSLFAPVVGIQLTNTPVINRRSFGSYTLTDVTDPRWTVELYVNNVLINFTEADASGFFSFEVPLMYGNTIVNLRFYGPYGEERTEERIINIPYNFIPKKELEYTFSAGIVENEGNDRFSRFNLNYGISNGFTLGGGVEYLSDVTSGEFMPFLNTSLKISSNLLFSGEYMHGVKSEGLLSYRTPSSFQIDFNYINYDEDQTAINYNYLEERKISLSLPIRTKFFTTYSRFSINQIILPTTRFTSAQFLMSGSFFGISTNLTTYGLFNERSKTPTIYSTLSQTYRLPYQLLLSPQIQYDFSDNAITNMIVRLERPFLKRGFVNVGFENNFLRNTQIFEIGLRYNLNFTQTSFTSRIGNSNSTFIESARGSFLFDDATGYITSNDRSSVGKGAVTIIPFLDYNDNNVREKSEPSVPGLKIKNLGGSVTYNKDNTQLRIYDLQPYTNFIIQVDTLSLDNIAWKINNPIIALETVPNQFKTIYIPVKVLGEVSGMVYVKDENGTKGQGRISIHILNMNNEIVGKFLTEGDGYFTYLGLKTGKYKAVIDPEQLENIGYKVSPLEIEFSIKETEFGDIVDDLEFILEKNSH</sequence>
<comment type="caution">
    <text evidence="1">The sequence shown here is derived from an EMBL/GenBank/DDBJ whole genome shotgun (WGS) entry which is preliminary data.</text>
</comment>
<protein>
    <recommendedName>
        <fullName evidence="3">Outer membrane usher protein FimD/PapC</fullName>
    </recommendedName>
</protein>
<gene>
    <name evidence="1" type="ORF">BC962_1261</name>
</gene>
<proteinExistence type="predicted"/>
<dbReference type="OrthoDB" id="1521722at2"/>
<dbReference type="EMBL" id="RBLG01000002">
    <property type="protein sequence ID" value="RKS53016.1"/>
    <property type="molecule type" value="Genomic_DNA"/>
</dbReference>
<evidence type="ECO:0008006" key="3">
    <source>
        <dbReference type="Google" id="ProtNLM"/>
    </source>
</evidence>
<dbReference type="RefSeq" id="WP_121345047.1">
    <property type="nucleotide sequence ID" value="NZ_RBLG01000002.1"/>
</dbReference>
<evidence type="ECO:0000313" key="2">
    <source>
        <dbReference type="Proteomes" id="UP000276282"/>
    </source>
</evidence>
<name>A0A495PSP7_9FLAO</name>
<organism evidence="1 2">
    <name type="scientific">Gillisia mitskevichiae</name>
    <dbReference type="NCBI Taxonomy" id="270921"/>
    <lineage>
        <taxon>Bacteria</taxon>
        <taxon>Pseudomonadati</taxon>
        <taxon>Bacteroidota</taxon>
        <taxon>Flavobacteriia</taxon>
        <taxon>Flavobacteriales</taxon>
        <taxon>Flavobacteriaceae</taxon>
        <taxon>Gillisia</taxon>
    </lineage>
</organism>
<keyword evidence="2" id="KW-1185">Reference proteome</keyword>
<reference evidence="1 2" key="1">
    <citation type="submission" date="2018-10" db="EMBL/GenBank/DDBJ databases">
        <title>Genomic Encyclopedia of Archaeal and Bacterial Type Strains, Phase II (KMG-II): from individual species to whole genera.</title>
        <authorList>
            <person name="Goeker M."/>
        </authorList>
    </citation>
    <scope>NUCLEOTIDE SEQUENCE [LARGE SCALE GENOMIC DNA]</scope>
    <source>
        <strain evidence="1 2">DSM 19839</strain>
    </source>
</reference>
<dbReference type="Proteomes" id="UP000276282">
    <property type="component" value="Unassembled WGS sequence"/>
</dbReference>
<dbReference type="AlphaFoldDB" id="A0A495PSP7"/>
<evidence type="ECO:0000313" key="1">
    <source>
        <dbReference type="EMBL" id="RKS53016.1"/>
    </source>
</evidence>